<evidence type="ECO:0000256" key="1">
    <source>
        <dbReference type="SAM" id="Phobius"/>
    </source>
</evidence>
<name>A0A1M6N033_9BACT</name>
<feature type="transmembrane region" description="Helical" evidence="1">
    <location>
        <begin position="74"/>
        <end position="98"/>
    </location>
</feature>
<dbReference type="RefSeq" id="WP_073173037.1">
    <property type="nucleotide sequence ID" value="NZ_FQZE01000038.1"/>
</dbReference>
<evidence type="ECO:0000313" key="2">
    <source>
        <dbReference type="EMBL" id="SHJ89117.1"/>
    </source>
</evidence>
<organism evidence="2 3">
    <name type="scientific">Tangfeifania diversioriginum</name>
    <dbReference type="NCBI Taxonomy" id="1168035"/>
    <lineage>
        <taxon>Bacteria</taxon>
        <taxon>Pseudomonadati</taxon>
        <taxon>Bacteroidota</taxon>
        <taxon>Bacteroidia</taxon>
        <taxon>Marinilabiliales</taxon>
        <taxon>Prolixibacteraceae</taxon>
        <taxon>Tangfeifania</taxon>
    </lineage>
</organism>
<dbReference type="EMBL" id="FQZE01000038">
    <property type="protein sequence ID" value="SHJ89117.1"/>
    <property type="molecule type" value="Genomic_DNA"/>
</dbReference>
<keyword evidence="1" id="KW-0472">Membrane</keyword>
<dbReference type="AlphaFoldDB" id="A0A1M6N033"/>
<protein>
    <submittedName>
        <fullName evidence="2">Hydroxylaminobenzene mutase</fullName>
    </submittedName>
</protein>
<feature type="transmembrane region" description="Helical" evidence="1">
    <location>
        <begin position="118"/>
        <end position="141"/>
    </location>
</feature>
<dbReference type="Proteomes" id="UP000184050">
    <property type="component" value="Unassembled WGS sequence"/>
</dbReference>
<evidence type="ECO:0000313" key="3">
    <source>
        <dbReference type="Proteomes" id="UP000184050"/>
    </source>
</evidence>
<keyword evidence="1" id="KW-0812">Transmembrane</keyword>
<keyword evidence="3" id="KW-1185">Reference proteome</keyword>
<keyword evidence="1" id="KW-1133">Transmembrane helix</keyword>
<feature type="transmembrane region" description="Helical" evidence="1">
    <location>
        <begin position="12"/>
        <end position="36"/>
    </location>
</feature>
<sequence length="155" mass="16566">MNNEHQKKKQAGNLLFLGFLLFLLGLITGLIVPAFASPRLAVSSHIEGVLNGIFLVVLGLVWHKLALPGKALKITYWLALYGTFANWFGILVAAVFNAGKMLGVVAGGQEGPPLAEAVVSFFLVTLSIAMVIISVMVLAGLKKSSKYDSPVNRSE</sequence>
<dbReference type="OrthoDB" id="7619962at2"/>
<proteinExistence type="predicted"/>
<gene>
    <name evidence="2" type="ORF">SAMN05444280_1383</name>
</gene>
<feature type="transmembrane region" description="Helical" evidence="1">
    <location>
        <begin position="42"/>
        <end position="62"/>
    </location>
</feature>
<reference evidence="2 3" key="1">
    <citation type="submission" date="2016-11" db="EMBL/GenBank/DDBJ databases">
        <authorList>
            <person name="Jaros S."/>
            <person name="Januszkiewicz K."/>
            <person name="Wedrychowicz H."/>
        </authorList>
    </citation>
    <scope>NUCLEOTIDE SEQUENCE [LARGE SCALE GENOMIC DNA]</scope>
    <source>
        <strain evidence="2 3">DSM 27063</strain>
    </source>
</reference>
<accession>A0A1M6N033</accession>